<keyword evidence="2" id="KW-1185">Reference proteome</keyword>
<dbReference type="Proteomes" id="UP000607653">
    <property type="component" value="Unassembled WGS sequence"/>
</dbReference>
<proteinExistence type="predicted"/>
<gene>
    <name evidence="1" type="ORF">HUJ06_022843</name>
</gene>
<evidence type="ECO:0000313" key="2">
    <source>
        <dbReference type="Proteomes" id="UP000607653"/>
    </source>
</evidence>
<comment type="caution">
    <text evidence="1">The sequence shown here is derived from an EMBL/GenBank/DDBJ whole genome shotgun (WGS) entry which is preliminary data.</text>
</comment>
<accession>A0A822XLY6</accession>
<evidence type="ECO:0000313" key="1">
    <source>
        <dbReference type="EMBL" id="DAD21380.1"/>
    </source>
</evidence>
<dbReference type="EMBL" id="DUZY01000001">
    <property type="protein sequence ID" value="DAD21380.1"/>
    <property type="molecule type" value="Genomic_DNA"/>
</dbReference>
<protein>
    <submittedName>
        <fullName evidence="1">Uncharacterized protein</fullName>
    </submittedName>
</protein>
<sequence>MQVNAFEIDLASHAPNSFVLLNRETLQKYSVKGSRSDMMNIFSGLSTIVETVGIHHNLGYGLGFVAVSKFQCSTEGTKPEL</sequence>
<name>A0A822XLY6_NELNU</name>
<reference evidence="1 2" key="1">
    <citation type="journal article" date="2020" name="Mol. Biol. Evol.">
        <title>Distinct Expression and Methylation Patterns for Genes with Different Fates following a Single Whole-Genome Duplication in Flowering Plants.</title>
        <authorList>
            <person name="Shi T."/>
            <person name="Rahmani R.S."/>
            <person name="Gugger P.F."/>
            <person name="Wang M."/>
            <person name="Li H."/>
            <person name="Zhang Y."/>
            <person name="Li Z."/>
            <person name="Wang Q."/>
            <person name="Van de Peer Y."/>
            <person name="Marchal K."/>
            <person name="Chen J."/>
        </authorList>
    </citation>
    <scope>NUCLEOTIDE SEQUENCE [LARGE SCALE GENOMIC DNA]</scope>
    <source>
        <tissue evidence="1">Leaf</tissue>
    </source>
</reference>
<dbReference type="AlphaFoldDB" id="A0A822XLY6"/>
<organism evidence="1 2">
    <name type="scientific">Nelumbo nucifera</name>
    <name type="common">Sacred lotus</name>
    <dbReference type="NCBI Taxonomy" id="4432"/>
    <lineage>
        <taxon>Eukaryota</taxon>
        <taxon>Viridiplantae</taxon>
        <taxon>Streptophyta</taxon>
        <taxon>Embryophyta</taxon>
        <taxon>Tracheophyta</taxon>
        <taxon>Spermatophyta</taxon>
        <taxon>Magnoliopsida</taxon>
        <taxon>Proteales</taxon>
        <taxon>Nelumbonaceae</taxon>
        <taxon>Nelumbo</taxon>
    </lineage>
</organism>